<feature type="region of interest" description="Disordered" evidence="1">
    <location>
        <begin position="77"/>
        <end position="228"/>
    </location>
</feature>
<evidence type="ECO:0000313" key="3">
    <source>
        <dbReference type="EMBL" id="NIZ69532.1"/>
    </source>
</evidence>
<sequence>MVNYKRKDWLKEALLISFVAHLLGFILFSFVKIPAPEQIFYVTMQPSEASEPLVEKQPIPTRPVVPVVEEEEIELDRLENTLEAEPVEPAIESVENPSRPASPRPVIPPRPTPPATQNPPSTPPSRPNPPTTNPPATPPTRPTPPVTPPVQNPPRPTAPVQNPPIPTPPPVTQDPSAPTIPITPPTPTNPPVTENPPAQEPESTSPPATEEPSPPANSSEEGSSSSLGEEWRFLEQGSASEGQSGEAVGRALYTLQSASRTVVKEPDFSFLKQSTFYTKSAFIRVRLSILADGSVLQATLLDSGSGDKELDRLILASLLDMMFNDISAQRNTTQIGTLTIRFA</sequence>
<dbReference type="Proteomes" id="UP000778951">
    <property type="component" value="Unassembled WGS sequence"/>
</dbReference>
<keyword evidence="2" id="KW-0812">Transmembrane</keyword>
<evidence type="ECO:0000256" key="2">
    <source>
        <dbReference type="SAM" id="Phobius"/>
    </source>
</evidence>
<organism evidence="3 4">
    <name type="scientific">Entomospira culicis</name>
    <dbReference type="NCBI Taxonomy" id="2719989"/>
    <lineage>
        <taxon>Bacteria</taxon>
        <taxon>Pseudomonadati</taxon>
        <taxon>Spirochaetota</taxon>
        <taxon>Spirochaetia</taxon>
        <taxon>Spirochaetales</taxon>
        <taxon>Spirochaetaceae</taxon>
        <taxon>Entomospira</taxon>
    </lineage>
</organism>
<evidence type="ECO:0000256" key="1">
    <source>
        <dbReference type="SAM" id="MobiDB-lite"/>
    </source>
</evidence>
<dbReference type="EMBL" id="JAATLM010000001">
    <property type="protein sequence ID" value="NIZ69532.1"/>
    <property type="molecule type" value="Genomic_DNA"/>
</dbReference>
<proteinExistence type="predicted"/>
<keyword evidence="2" id="KW-1133">Transmembrane helix</keyword>
<feature type="compositionally biased region" description="Pro residues" evidence="1">
    <location>
        <begin position="100"/>
        <end position="172"/>
    </location>
</feature>
<comment type="caution">
    <text evidence="3">The sequence shown here is derived from an EMBL/GenBank/DDBJ whole genome shotgun (WGS) entry which is preliminary data.</text>
</comment>
<keyword evidence="2" id="KW-0472">Membrane</keyword>
<feature type="compositionally biased region" description="Low complexity" evidence="1">
    <location>
        <begin position="195"/>
        <end position="228"/>
    </location>
</feature>
<dbReference type="AlphaFoldDB" id="A0A968KWR2"/>
<reference evidence="3" key="1">
    <citation type="submission" date="2020-03" db="EMBL/GenBank/DDBJ databases">
        <title>Spirochaetal bacteria isolated from arthropods constitute a novel genus Entomospira genus novum within the order Spirochaetales.</title>
        <authorList>
            <person name="Grana-Miraglia L."/>
            <person name="Sikutova S."/>
            <person name="Fingerle V."/>
            <person name="Sing A."/>
            <person name="Castillo-Ramirez S."/>
            <person name="Margos G."/>
            <person name="Rudolf I."/>
        </authorList>
    </citation>
    <scope>NUCLEOTIDE SEQUENCE</scope>
    <source>
        <strain evidence="3">BR149</strain>
    </source>
</reference>
<feature type="transmembrane region" description="Helical" evidence="2">
    <location>
        <begin position="12"/>
        <end position="31"/>
    </location>
</feature>
<feature type="compositionally biased region" description="Pro residues" evidence="1">
    <location>
        <begin position="181"/>
        <end position="194"/>
    </location>
</feature>
<accession>A0A968KWR2</accession>
<evidence type="ECO:0000313" key="4">
    <source>
        <dbReference type="Proteomes" id="UP000778951"/>
    </source>
</evidence>
<name>A0A968KWR2_9SPIO</name>
<dbReference type="RefSeq" id="WP_167695619.1">
    <property type="nucleotide sequence ID" value="NZ_CP118181.1"/>
</dbReference>
<keyword evidence="4" id="KW-1185">Reference proteome</keyword>
<gene>
    <name evidence="3" type="ORF">HCT48_04795</name>
</gene>
<protein>
    <submittedName>
        <fullName evidence="3">Uncharacterized protein</fullName>
    </submittedName>
</protein>